<dbReference type="Proteomes" id="UP000195880">
    <property type="component" value="Chromosome"/>
</dbReference>
<dbReference type="AlphaFoldDB" id="A0A1Z1WQP5"/>
<dbReference type="eggNOG" id="ENOG5030HTR">
    <property type="taxonomic scope" value="Bacteria"/>
</dbReference>
<evidence type="ECO:0000313" key="2">
    <source>
        <dbReference type="EMBL" id="ARX88746.1"/>
    </source>
</evidence>
<organism evidence="2 3">
    <name type="scientific">Streptomyces alboflavus</name>
    <dbReference type="NCBI Taxonomy" id="67267"/>
    <lineage>
        <taxon>Bacteria</taxon>
        <taxon>Bacillati</taxon>
        <taxon>Actinomycetota</taxon>
        <taxon>Actinomycetes</taxon>
        <taxon>Kitasatosporales</taxon>
        <taxon>Streptomycetaceae</taxon>
        <taxon>Streptomyces</taxon>
    </lineage>
</organism>
<reference evidence="2 3" key="1">
    <citation type="submission" date="2017-05" db="EMBL/GenBank/DDBJ databases">
        <title>Streptomyces alboflavus Genome sequencing and assembly.</title>
        <authorList>
            <person name="Wang Y."/>
            <person name="Du B."/>
            <person name="Ding Y."/>
            <person name="Liu H."/>
            <person name="Hou Q."/>
            <person name="Liu K."/>
            <person name="Wang C."/>
            <person name="Yao L."/>
        </authorList>
    </citation>
    <scope>NUCLEOTIDE SEQUENCE [LARGE SCALE GENOMIC DNA]</scope>
    <source>
        <strain evidence="2 3">MDJK44</strain>
    </source>
</reference>
<keyword evidence="3" id="KW-1185">Reference proteome</keyword>
<sequence length="205" mass="21430">MTVAIDELLARARLLDDTDTPYDHVRAVRPGAAPAHGRLAATGTGLCAAALPPGSVHAVTTLAGRGRKDGVARAAARDLQSLCEAAVTTAAVTSLGDFLTQKMPKPPGARVLGCILQLSGEEDSARFWWQYAAGAGDSAASYCLYLHHLSLGERGEAAWWQQQTPSAALPARAADEPGGGPEPGFPLNHPPVRTTTRACRRRCGS</sequence>
<dbReference type="OrthoDB" id="4321441at2"/>
<feature type="region of interest" description="Disordered" evidence="1">
    <location>
        <begin position="163"/>
        <end position="205"/>
    </location>
</feature>
<dbReference type="RefSeq" id="WP_087886999.1">
    <property type="nucleotide sequence ID" value="NZ_CP021748.1"/>
</dbReference>
<accession>A0A1Z1WQP5</accession>
<name>A0A1Z1WQP5_9ACTN</name>
<evidence type="ECO:0000313" key="3">
    <source>
        <dbReference type="Proteomes" id="UP000195880"/>
    </source>
</evidence>
<protein>
    <submittedName>
        <fullName evidence="2">Uncharacterized protein</fullName>
    </submittedName>
</protein>
<dbReference type="KEGG" id="salf:SMD44_08233"/>
<proteinExistence type="predicted"/>
<gene>
    <name evidence="2" type="ORF">SMD44_08233</name>
</gene>
<dbReference type="STRING" id="67267.GCA_000716675_02908"/>
<dbReference type="EMBL" id="CP021748">
    <property type="protein sequence ID" value="ARX88746.1"/>
    <property type="molecule type" value="Genomic_DNA"/>
</dbReference>
<evidence type="ECO:0000256" key="1">
    <source>
        <dbReference type="SAM" id="MobiDB-lite"/>
    </source>
</evidence>